<accession>A0A6M3LHR4</accession>
<name>A0A6M3LHR4_9ZZZZ</name>
<proteinExistence type="predicted"/>
<gene>
    <name evidence="1" type="ORF">MM415B04426_0004</name>
</gene>
<reference evidence="1" key="1">
    <citation type="submission" date="2020-03" db="EMBL/GenBank/DDBJ databases">
        <title>The deep terrestrial virosphere.</title>
        <authorList>
            <person name="Holmfeldt K."/>
            <person name="Nilsson E."/>
            <person name="Simone D."/>
            <person name="Lopez-Fernandez M."/>
            <person name="Wu X."/>
            <person name="de Brujin I."/>
            <person name="Lundin D."/>
            <person name="Andersson A."/>
            <person name="Bertilsson S."/>
            <person name="Dopson M."/>
        </authorList>
    </citation>
    <scope>NUCLEOTIDE SEQUENCE</scope>
    <source>
        <strain evidence="1">MM415B04426</strain>
    </source>
</reference>
<evidence type="ECO:0000313" key="1">
    <source>
        <dbReference type="EMBL" id="QJA92894.1"/>
    </source>
</evidence>
<dbReference type="EMBL" id="MT143105">
    <property type="protein sequence ID" value="QJA92894.1"/>
    <property type="molecule type" value="Genomic_DNA"/>
</dbReference>
<organism evidence="1">
    <name type="scientific">viral metagenome</name>
    <dbReference type="NCBI Taxonomy" id="1070528"/>
    <lineage>
        <taxon>unclassified sequences</taxon>
        <taxon>metagenomes</taxon>
        <taxon>organismal metagenomes</taxon>
    </lineage>
</organism>
<sequence length="214" mass="23844">MDTEINLCDTCSKRNDYPICTASDVTFGDGKGNDNIIKCGNYANGEAKPCSIPFNVCSQPPYGGDMDSMLPLPAGGLAEAARAAGAEVHVVAFENIAKNLGLMPTDEQIKELWEWCGWKKDIDSGIYYYKSKVKWIPPDSKDADDFLTKPPPIDLTSLFEYAVPKLNGRYKLEGTGGYHFATVWKDVNAYIEVRDTDPALALFWAIWEVIRWNE</sequence>
<protein>
    <submittedName>
        <fullName evidence="1">Uncharacterized protein</fullName>
    </submittedName>
</protein>
<dbReference type="AlphaFoldDB" id="A0A6M3LHR4"/>